<evidence type="ECO:0000256" key="1">
    <source>
        <dbReference type="SAM" id="MobiDB-lite"/>
    </source>
</evidence>
<evidence type="ECO:0000313" key="3">
    <source>
        <dbReference type="EMBL" id="MFD1484478.1"/>
    </source>
</evidence>
<evidence type="ECO:0008006" key="5">
    <source>
        <dbReference type="Google" id="ProtNLM"/>
    </source>
</evidence>
<name>A0ABW4E680_9LACO</name>
<organism evidence="3 4">
    <name type="scientific">Lacticaseibacillus baoqingensis</name>
    <dbReference type="NCBI Taxonomy" id="2486013"/>
    <lineage>
        <taxon>Bacteria</taxon>
        <taxon>Bacillati</taxon>
        <taxon>Bacillota</taxon>
        <taxon>Bacilli</taxon>
        <taxon>Lactobacillales</taxon>
        <taxon>Lactobacillaceae</taxon>
        <taxon>Lacticaseibacillus</taxon>
    </lineage>
</organism>
<protein>
    <recommendedName>
        <fullName evidence="5">Lipoprotein</fullName>
    </recommendedName>
</protein>
<dbReference type="EMBL" id="JBHTON010000009">
    <property type="protein sequence ID" value="MFD1484478.1"/>
    <property type="molecule type" value="Genomic_DNA"/>
</dbReference>
<sequence length="218" mass="23851">MHKKVLIPIILTTALALTACGTSAKADTAKLQSQNSSLKQEVKSLKGQVQTQNSTKTTATTSPNKKTTTQATAVMGKEYVIKDKSGKKLVGLTLTQANNSFGSYVTEDDLLDDPDFNLGKKANLVQIAMTYTNYGLDEEWDPSTDLTIYDDTGAKAEDTDYEDGGDGVSQGHSGTLTTWVALTKPYSNNHKLEIEYDGYIGVDDDHEDEYKAKWVTEY</sequence>
<reference evidence="4" key="1">
    <citation type="journal article" date="2019" name="Int. J. Syst. Evol. Microbiol.">
        <title>The Global Catalogue of Microorganisms (GCM) 10K type strain sequencing project: providing services to taxonomists for standard genome sequencing and annotation.</title>
        <authorList>
            <consortium name="The Broad Institute Genomics Platform"/>
            <consortium name="The Broad Institute Genome Sequencing Center for Infectious Disease"/>
            <person name="Wu L."/>
            <person name="Ma J."/>
        </authorList>
    </citation>
    <scope>NUCLEOTIDE SEQUENCE [LARGE SCALE GENOMIC DNA]</scope>
    <source>
        <strain evidence="4">CCM 8903</strain>
    </source>
</reference>
<proteinExistence type="predicted"/>
<feature type="compositionally biased region" description="Low complexity" evidence="1">
    <location>
        <begin position="50"/>
        <end position="67"/>
    </location>
</feature>
<comment type="caution">
    <text evidence="3">The sequence shown here is derived from an EMBL/GenBank/DDBJ whole genome shotgun (WGS) entry which is preliminary data.</text>
</comment>
<dbReference type="Proteomes" id="UP001597252">
    <property type="component" value="Unassembled WGS sequence"/>
</dbReference>
<feature type="chain" id="PRO_5045222004" description="Lipoprotein" evidence="2">
    <location>
        <begin position="27"/>
        <end position="218"/>
    </location>
</feature>
<evidence type="ECO:0000313" key="4">
    <source>
        <dbReference type="Proteomes" id="UP001597252"/>
    </source>
</evidence>
<evidence type="ECO:0000256" key="2">
    <source>
        <dbReference type="SAM" id="SignalP"/>
    </source>
</evidence>
<dbReference type="RefSeq" id="WP_125752498.1">
    <property type="nucleotide sequence ID" value="NZ_JBHTON010000009.1"/>
</dbReference>
<feature type="signal peptide" evidence="2">
    <location>
        <begin position="1"/>
        <end position="26"/>
    </location>
</feature>
<dbReference type="PROSITE" id="PS51257">
    <property type="entry name" value="PROKAR_LIPOPROTEIN"/>
    <property type="match status" value="1"/>
</dbReference>
<keyword evidence="2" id="KW-0732">Signal</keyword>
<feature type="region of interest" description="Disordered" evidence="1">
    <location>
        <begin position="42"/>
        <end position="67"/>
    </location>
</feature>
<accession>A0ABW4E680</accession>
<keyword evidence="4" id="KW-1185">Reference proteome</keyword>
<gene>
    <name evidence="3" type="ORF">ACFQ5J_04430</name>
</gene>